<sequence length="234" mass="26012">MTNSSFQSAAVKTAKVLGYTAGAVAGALSLYLASSYVLSRIPVPKTSTDPEQDVDIYILSNGAHTDIVTPITNEVMDWSPFIKLENTRAQAPGMQYLAFGWGDKGFYLDTPTWAELKVSTAIEAMFYLGTSAMHTTFYREMTEGEQCIRIRISKADYGKLVAYIKNSFDYDADGNIIWIAGHSYGDDDSFYEAKRTYSFLYTCNTWANNALKACGQKASLWTAFDTGIFYQYNG</sequence>
<evidence type="ECO:0000313" key="3">
    <source>
        <dbReference type="Proteomes" id="UP001501153"/>
    </source>
</evidence>
<comment type="caution">
    <text evidence="2">The sequence shown here is derived from an EMBL/GenBank/DDBJ whole genome shotgun (WGS) entry which is preliminary data.</text>
</comment>
<dbReference type="NCBIfam" id="TIGR02117">
    <property type="entry name" value="chp_urease_rgn"/>
    <property type="match status" value="1"/>
</dbReference>
<reference evidence="3" key="1">
    <citation type="journal article" date="2019" name="Int. J. Syst. Evol. Microbiol.">
        <title>The Global Catalogue of Microorganisms (GCM) 10K type strain sequencing project: providing services to taxonomists for standard genome sequencing and annotation.</title>
        <authorList>
            <consortium name="The Broad Institute Genomics Platform"/>
            <consortium name="The Broad Institute Genome Sequencing Center for Infectious Disease"/>
            <person name="Wu L."/>
            <person name="Ma J."/>
        </authorList>
    </citation>
    <scope>NUCLEOTIDE SEQUENCE [LARGE SCALE GENOMIC DNA]</scope>
    <source>
        <strain evidence="3">JCM 17923</strain>
    </source>
</reference>
<keyword evidence="1" id="KW-1133">Transmembrane helix</keyword>
<gene>
    <name evidence="2" type="ORF">GCM10023185_46470</name>
</gene>
<proteinExistence type="predicted"/>
<dbReference type="EMBL" id="BAABGZ010000082">
    <property type="protein sequence ID" value="GAA4371221.1"/>
    <property type="molecule type" value="Genomic_DNA"/>
</dbReference>
<keyword evidence="3" id="KW-1185">Reference proteome</keyword>
<dbReference type="RefSeq" id="WP_345238566.1">
    <property type="nucleotide sequence ID" value="NZ_BAABGZ010000082.1"/>
</dbReference>
<organism evidence="2 3">
    <name type="scientific">Hymenobacter saemangeumensis</name>
    <dbReference type="NCBI Taxonomy" id="1084522"/>
    <lineage>
        <taxon>Bacteria</taxon>
        <taxon>Pseudomonadati</taxon>
        <taxon>Bacteroidota</taxon>
        <taxon>Cytophagia</taxon>
        <taxon>Cytophagales</taxon>
        <taxon>Hymenobacteraceae</taxon>
        <taxon>Hymenobacter</taxon>
    </lineage>
</organism>
<evidence type="ECO:0000256" key="1">
    <source>
        <dbReference type="SAM" id="Phobius"/>
    </source>
</evidence>
<keyword evidence="1" id="KW-0472">Membrane</keyword>
<name>A0ABP8ITE0_9BACT</name>
<dbReference type="Proteomes" id="UP001501153">
    <property type="component" value="Unassembled WGS sequence"/>
</dbReference>
<keyword evidence="1" id="KW-0812">Transmembrane</keyword>
<accession>A0ABP8ITE0</accession>
<feature type="transmembrane region" description="Helical" evidence="1">
    <location>
        <begin position="16"/>
        <end position="38"/>
    </location>
</feature>
<protein>
    <submittedName>
        <fullName evidence="2">TIGR02117 family protein</fullName>
    </submittedName>
</protein>
<dbReference type="Pfam" id="PF09601">
    <property type="entry name" value="DUF2459"/>
    <property type="match status" value="1"/>
</dbReference>
<evidence type="ECO:0000313" key="2">
    <source>
        <dbReference type="EMBL" id="GAA4371221.1"/>
    </source>
</evidence>
<dbReference type="InterPro" id="IPR011727">
    <property type="entry name" value="CHP02117"/>
</dbReference>